<protein>
    <submittedName>
        <fullName evidence="2">Uncharacterized protein</fullName>
    </submittedName>
</protein>
<reference evidence="2" key="1">
    <citation type="journal article" date="2020" name="Cell">
        <title>Large-Scale Comparative Analyses of Tick Genomes Elucidate Their Genetic Diversity and Vector Capacities.</title>
        <authorList>
            <consortium name="Tick Genome and Microbiome Consortium (TIGMIC)"/>
            <person name="Jia N."/>
            <person name="Wang J."/>
            <person name="Shi W."/>
            <person name="Du L."/>
            <person name="Sun Y."/>
            <person name="Zhan W."/>
            <person name="Jiang J.F."/>
            <person name="Wang Q."/>
            <person name="Zhang B."/>
            <person name="Ji P."/>
            <person name="Bell-Sakyi L."/>
            <person name="Cui X.M."/>
            <person name="Yuan T.T."/>
            <person name="Jiang B.G."/>
            <person name="Yang W.F."/>
            <person name="Lam T.T."/>
            <person name="Chang Q.C."/>
            <person name="Ding S.J."/>
            <person name="Wang X.J."/>
            <person name="Zhu J.G."/>
            <person name="Ruan X.D."/>
            <person name="Zhao L."/>
            <person name="Wei J.T."/>
            <person name="Ye R.Z."/>
            <person name="Que T.C."/>
            <person name="Du C.H."/>
            <person name="Zhou Y.H."/>
            <person name="Cheng J.X."/>
            <person name="Dai P.F."/>
            <person name="Guo W.B."/>
            <person name="Han X.H."/>
            <person name="Huang E.J."/>
            <person name="Li L.F."/>
            <person name="Wei W."/>
            <person name="Gao Y.C."/>
            <person name="Liu J.Z."/>
            <person name="Shao H.Z."/>
            <person name="Wang X."/>
            <person name="Wang C.C."/>
            <person name="Yang T.C."/>
            <person name="Huo Q.B."/>
            <person name="Li W."/>
            <person name="Chen H.Y."/>
            <person name="Chen S.E."/>
            <person name="Zhou L.G."/>
            <person name="Ni X.B."/>
            <person name="Tian J.H."/>
            <person name="Sheng Y."/>
            <person name="Liu T."/>
            <person name="Pan Y.S."/>
            <person name="Xia L.Y."/>
            <person name="Li J."/>
            <person name="Zhao F."/>
            <person name="Cao W.C."/>
        </authorList>
    </citation>
    <scope>NUCLEOTIDE SEQUENCE</scope>
    <source>
        <strain evidence="2">Rsan-2018</strain>
    </source>
</reference>
<gene>
    <name evidence="2" type="ORF">HPB52_021888</name>
</gene>
<evidence type="ECO:0000313" key="2">
    <source>
        <dbReference type="EMBL" id="KAH7957678.1"/>
    </source>
</evidence>
<keyword evidence="1" id="KW-0812">Transmembrane</keyword>
<organism evidence="2 3">
    <name type="scientific">Rhipicephalus sanguineus</name>
    <name type="common">Brown dog tick</name>
    <name type="synonym">Ixodes sanguineus</name>
    <dbReference type="NCBI Taxonomy" id="34632"/>
    <lineage>
        <taxon>Eukaryota</taxon>
        <taxon>Metazoa</taxon>
        <taxon>Ecdysozoa</taxon>
        <taxon>Arthropoda</taxon>
        <taxon>Chelicerata</taxon>
        <taxon>Arachnida</taxon>
        <taxon>Acari</taxon>
        <taxon>Parasitiformes</taxon>
        <taxon>Ixodida</taxon>
        <taxon>Ixodoidea</taxon>
        <taxon>Ixodidae</taxon>
        <taxon>Rhipicephalinae</taxon>
        <taxon>Rhipicephalus</taxon>
        <taxon>Rhipicephalus</taxon>
    </lineage>
</organism>
<feature type="transmembrane region" description="Helical" evidence="1">
    <location>
        <begin position="109"/>
        <end position="132"/>
    </location>
</feature>
<dbReference type="InterPro" id="IPR036259">
    <property type="entry name" value="MFS_trans_sf"/>
</dbReference>
<dbReference type="PANTHER" id="PTHR11360">
    <property type="entry name" value="MONOCARBOXYLATE TRANSPORTER"/>
    <property type="match status" value="1"/>
</dbReference>
<feature type="transmembrane region" description="Helical" evidence="1">
    <location>
        <begin position="179"/>
        <end position="200"/>
    </location>
</feature>
<dbReference type="AlphaFoldDB" id="A0A9D4Q0C1"/>
<comment type="caution">
    <text evidence="2">The sequence shown here is derived from an EMBL/GenBank/DDBJ whole genome shotgun (WGS) entry which is preliminary data.</text>
</comment>
<feature type="transmembrane region" description="Helical" evidence="1">
    <location>
        <begin position="50"/>
        <end position="76"/>
    </location>
</feature>
<keyword evidence="1" id="KW-1133">Transmembrane helix</keyword>
<reference evidence="2" key="2">
    <citation type="submission" date="2021-09" db="EMBL/GenBank/DDBJ databases">
        <authorList>
            <person name="Jia N."/>
            <person name="Wang J."/>
            <person name="Shi W."/>
            <person name="Du L."/>
            <person name="Sun Y."/>
            <person name="Zhan W."/>
            <person name="Jiang J."/>
            <person name="Wang Q."/>
            <person name="Zhang B."/>
            <person name="Ji P."/>
            <person name="Sakyi L.B."/>
            <person name="Cui X."/>
            <person name="Yuan T."/>
            <person name="Jiang B."/>
            <person name="Yang W."/>
            <person name="Lam T.T.-Y."/>
            <person name="Chang Q."/>
            <person name="Ding S."/>
            <person name="Wang X."/>
            <person name="Zhu J."/>
            <person name="Ruan X."/>
            <person name="Zhao L."/>
            <person name="Wei J."/>
            <person name="Que T."/>
            <person name="Du C."/>
            <person name="Cheng J."/>
            <person name="Dai P."/>
            <person name="Han X."/>
            <person name="Huang E."/>
            <person name="Gao Y."/>
            <person name="Liu J."/>
            <person name="Shao H."/>
            <person name="Ye R."/>
            <person name="Li L."/>
            <person name="Wei W."/>
            <person name="Wang X."/>
            <person name="Wang C."/>
            <person name="Huo Q."/>
            <person name="Li W."/>
            <person name="Guo W."/>
            <person name="Chen H."/>
            <person name="Chen S."/>
            <person name="Zhou L."/>
            <person name="Zhou L."/>
            <person name="Ni X."/>
            <person name="Tian J."/>
            <person name="Zhou Y."/>
            <person name="Sheng Y."/>
            <person name="Liu T."/>
            <person name="Pan Y."/>
            <person name="Xia L."/>
            <person name="Li J."/>
            <person name="Zhao F."/>
            <person name="Cao W."/>
        </authorList>
    </citation>
    <scope>NUCLEOTIDE SEQUENCE</scope>
    <source>
        <strain evidence="2">Rsan-2018</strain>
        <tissue evidence="2">Larvae</tissue>
    </source>
</reference>
<keyword evidence="1" id="KW-0472">Membrane</keyword>
<evidence type="ECO:0000313" key="3">
    <source>
        <dbReference type="Proteomes" id="UP000821837"/>
    </source>
</evidence>
<name>A0A9D4Q0C1_RHISA</name>
<dbReference type="VEuPathDB" id="VectorBase:RSAN_051105"/>
<sequence length="213" mass="23424">MDSAWCVPLLAAVATFLLTMPFTCFGLLFVLIMEKFGTTREQASWVESAFIMSSNLSGFAVKVFMASASIYTMLFFDKYRATAQSFISCAQGAAGMAGQTLLSRLERTYGLAGALVILGGILMHAVPLSMLLKEAHRIRFTSFLKKKASAFVANIVATSEITCSKKGYFRDSGGSYDNFYRMLGGINFLVTLQFALFLACRNRRKTAIEINNP</sequence>
<accession>A0A9D4Q0C1</accession>
<dbReference type="SUPFAM" id="SSF103473">
    <property type="entry name" value="MFS general substrate transporter"/>
    <property type="match status" value="1"/>
</dbReference>
<keyword evidence="3" id="KW-1185">Reference proteome</keyword>
<dbReference type="GO" id="GO:0008028">
    <property type="term" value="F:monocarboxylic acid transmembrane transporter activity"/>
    <property type="evidence" value="ECO:0007669"/>
    <property type="project" value="TreeGrafter"/>
</dbReference>
<dbReference type="Proteomes" id="UP000821837">
    <property type="component" value="Unassembled WGS sequence"/>
</dbReference>
<dbReference type="EMBL" id="JABSTV010001250">
    <property type="protein sequence ID" value="KAH7957678.1"/>
    <property type="molecule type" value="Genomic_DNA"/>
</dbReference>
<proteinExistence type="predicted"/>
<evidence type="ECO:0000256" key="1">
    <source>
        <dbReference type="SAM" id="Phobius"/>
    </source>
</evidence>
<dbReference type="InterPro" id="IPR050327">
    <property type="entry name" value="Proton-linked_MCT"/>
</dbReference>
<dbReference type="PANTHER" id="PTHR11360:SF303">
    <property type="entry name" value="MAJOR FACILITATOR SUPERFAMILY (MFS) PROFILE DOMAIN-CONTAINING PROTEIN"/>
    <property type="match status" value="1"/>
</dbReference>